<proteinExistence type="predicted"/>
<dbReference type="Proteomes" id="UP000663419">
    <property type="component" value="Chromosome 3"/>
</dbReference>
<protein>
    <submittedName>
        <fullName evidence="2">Uncharacterized protein</fullName>
    </submittedName>
</protein>
<dbReference type="VEuPathDB" id="FungiDB:I7I53_01469"/>
<reference evidence="2" key="1">
    <citation type="submission" date="2021-01" db="EMBL/GenBank/DDBJ databases">
        <title>Chromosome-level genome assembly of a human fungal pathogen reveals clustering of transcriptionally co-regulated genes.</title>
        <authorList>
            <person name="Voorhies M."/>
            <person name="Cohen S."/>
            <person name="Shea T.P."/>
            <person name="Petrus S."/>
            <person name="Munoz J.F."/>
            <person name="Poplawski S."/>
            <person name="Goldman W.E."/>
            <person name="Michael T."/>
            <person name="Cuomo C.A."/>
            <person name="Sil A."/>
            <person name="Beyhan S."/>
        </authorList>
    </citation>
    <scope>NUCLEOTIDE SEQUENCE</scope>
    <source>
        <strain evidence="2">H88</strain>
    </source>
</reference>
<evidence type="ECO:0000313" key="2">
    <source>
        <dbReference type="EMBL" id="QSS54030.1"/>
    </source>
</evidence>
<name>A0A8A1LKN6_AJEC8</name>
<accession>A0A8A1LKN6</accession>
<organism evidence="2 3">
    <name type="scientific">Ajellomyces capsulatus (strain H88)</name>
    <name type="common">Darling's disease fungus</name>
    <name type="synonym">Histoplasma capsulatum</name>
    <dbReference type="NCBI Taxonomy" id="544711"/>
    <lineage>
        <taxon>Eukaryota</taxon>
        <taxon>Fungi</taxon>
        <taxon>Dikarya</taxon>
        <taxon>Ascomycota</taxon>
        <taxon>Pezizomycotina</taxon>
        <taxon>Eurotiomycetes</taxon>
        <taxon>Eurotiomycetidae</taxon>
        <taxon>Onygenales</taxon>
        <taxon>Ajellomycetaceae</taxon>
        <taxon>Histoplasma</taxon>
    </lineage>
</organism>
<dbReference type="AlphaFoldDB" id="A0A8A1LKN6"/>
<feature type="region of interest" description="Disordered" evidence="1">
    <location>
        <begin position="40"/>
        <end position="75"/>
    </location>
</feature>
<evidence type="ECO:0000313" key="3">
    <source>
        <dbReference type="Proteomes" id="UP000663419"/>
    </source>
</evidence>
<dbReference type="EMBL" id="CP069104">
    <property type="protein sequence ID" value="QSS54030.1"/>
    <property type="molecule type" value="Genomic_DNA"/>
</dbReference>
<evidence type="ECO:0000256" key="1">
    <source>
        <dbReference type="SAM" id="MobiDB-lite"/>
    </source>
</evidence>
<sequence>METSSMHLKPTFGYLLSMNIWLHAIKANGGTNACSCHQNNGRNPKHTARSSQHQYGFNGVASDNSDTRPTCTSLI</sequence>
<feature type="compositionally biased region" description="Polar residues" evidence="1">
    <location>
        <begin position="49"/>
        <end position="75"/>
    </location>
</feature>
<gene>
    <name evidence="2" type="ORF">I7I53_01469</name>
</gene>